<name>A0A2S7UZ12_9GAMM</name>
<proteinExistence type="predicted"/>
<dbReference type="SUPFAM" id="SSF81901">
    <property type="entry name" value="HCP-like"/>
    <property type="match status" value="1"/>
</dbReference>
<dbReference type="PANTHER" id="PTHR11102">
    <property type="entry name" value="SEL-1-LIKE PROTEIN"/>
    <property type="match status" value="1"/>
</dbReference>
<dbReference type="OrthoDB" id="6114904at2"/>
<feature type="signal peptide" evidence="1">
    <location>
        <begin position="1"/>
        <end position="22"/>
    </location>
</feature>
<dbReference type="Pfam" id="PF08238">
    <property type="entry name" value="Sel1"/>
    <property type="match status" value="3"/>
</dbReference>
<feature type="chain" id="PRO_5015599199" description="Sel1 repeat family protein" evidence="1">
    <location>
        <begin position="23"/>
        <end position="268"/>
    </location>
</feature>
<dbReference type="Proteomes" id="UP000239007">
    <property type="component" value="Unassembled WGS sequence"/>
</dbReference>
<accession>A0A2S7UZ12</accession>
<evidence type="ECO:0000256" key="1">
    <source>
        <dbReference type="SAM" id="SignalP"/>
    </source>
</evidence>
<dbReference type="InterPro" id="IPR011990">
    <property type="entry name" value="TPR-like_helical_dom_sf"/>
</dbReference>
<evidence type="ECO:0008006" key="4">
    <source>
        <dbReference type="Google" id="ProtNLM"/>
    </source>
</evidence>
<dbReference type="InterPro" id="IPR006597">
    <property type="entry name" value="Sel1-like"/>
</dbReference>
<sequence length="268" mass="30862">MKLVIKSLLFITLVIVSAFSNAMDIVKKSEMTIEQLEIVILNNEIDKKYNVLKALSNLEMEYPADVNYLRGLMYFYGKIENKNISEAIKYLNLAVDLNHIEASYLLGSIFISFEPRDITSGIELLEIASKNGHLRAMYNIFVLYKKGIYLNKAAAFDWIAKAASLGEENSSLIYANEIYSEAQIDKNLEKVKKAVNILESTQFQKLKGEAYFLLASIYNDSEFKFIENDQKRDKYLELSASEGFEKAKVLWTNYQRLKKDKQSMESER</sequence>
<dbReference type="RefSeq" id="WP_105053040.1">
    <property type="nucleotide sequence ID" value="NZ_BMYG01000001.1"/>
</dbReference>
<keyword evidence="3" id="KW-1185">Reference proteome</keyword>
<evidence type="ECO:0000313" key="3">
    <source>
        <dbReference type="Proteomes" id="UP000239007"/>
    </source>
</evidence>
<evidence type="ECO:0000313" key="2">
    <source>
        <dbReference type="EMBL" id="PQJ54521.1"/>
    </source>
</evidence>
<keyword evidence="1" id="KW-0732">Signal</keyword>
<gene>
    <name evidence="2" type="ORF">BTO11_13270</name>
</gene>
<dbReference type="InterPro" id="IPR050767">
    <property type="entry name" value="Sel1_AlgK"/>
</dbReference>
<dbReference type="Gene3D" id="1.25.40.10">
    <property type="entry name" value="Tetratricopeptide repeat domain"/>
    <property type="match status" value="1"/>
</dbReference>
<organism evidence="2 3">
    <name type="scientific">Psychrosphaera saromensis</name>
    <dbReference type="NCBI Taxonomy" id="716813"/>
    <lineage>
        <taxon>Bacteria</taxon>
        <taxon>Pseudomonadati</taxon>
        <taxon>Pseudomonadota</taxon>
        <taxon>Gammaproteobacteria</taxon>
        <taxon>Alteromonadales</taxon>
        <taxon>Pseudoalteromonadaceae</taxon>
        <taxon>Psychrosphaera</taxon>
    </lineage>
</organism>
<dbReference type="SMART" id="SM00671">
    <property type="entry name" value="SEL1"/>
    <property type="match status" value="3"/>
</dbReference>
<protein>
    <recommendedName>
        <fullName evidence="4">Sel1 repeat family protein</fullName>
    </recommendedName>
</protein>
<comment type="caution">
    <text evidence="2">The sequence shown here is derived from an EMBL/GenBank/DDBJ whole genome shotgun (WGS) entry which is preliminary data.</text>
</comment>
<reference evidence="2 3" key="1">
    <citation type="submission" date="2016-12" db="EMBL/GenBank/DDBJ databases">
        <title>Diversity of luminous bacteria.</title>
        <authorList>
            <person name="Yoshizawa S."/>
            <person name="Kogure K."/>
        </authorList>
    </citation>
    <scope>NUCLEOTIDE SEQUENCE [LARGE SCALE GENOMIC DNA]</scope>
    <source>
        <strain evidence="2 3">SA4-48</strain>
    </source>
</reference>
<dbReference type="EMBL" id="MSCH01000003">
    <property type="protein sequence ID" value="PQJ54521.1"/>
    <property type="molecule type" value="Genomic_DNA"/>
</dbReference>
<dbReference type="PANTHER" id="PTHR11102:SF160">
    <property type="entry name" value="ERAD-ASSOCIATED E3 UBIQUITIN-PROTEIN LIGASE COMPONENT HRD3"/>
    <property type="match status" value="1"/>
</dbReference>
<dbReference type="AlphaFoldDB" id="A0A2S7UZ12"/>